<name>A0ABR8CD89_9CYAN</name>
<organism evidence="2 3">
    <name type="scientific">Phormidium tenue FACHB-1050</name>
    <dbReference type="NCBI Taxonomy" id="2692857"/>
    <lineage>
        <taxon>Bacteria</taxon>
        <taxon>Bacillati</taxon>
        <taxon>Cyanobacteriota</taxon>
        <taxon>Cyanophyceae</taxon>
        <taxon>Oscillatoriophycideae</taxon>
        <taxon>Oscillatoriales</taxon>
        <taxon>Oscillatoriaceae</taxon>
        <taxon>Phormidium</taxon>
    </lineage>
</organism>
<dbReference type="RefSeq" id="WP_190578719.1">
    <property type="nucleotide sequence ID" value="NZ_CAWPQU010000014.1"/>
</dbReference>
<dbReference type="Pfam" id="PF10047">
    <property type="entry name" value="DUF2281"/>
    <property type="match status" value="1"/>
</dbReference>
<accession>A0ABR8CD89</accession>
<dbReference type="Proteomes" id="UP000618445">
    <property type="component" value="Unassembled WGS sequence"/>
</dbReference>
<dbReference type="EMBL" id="JACJQY010000021">
    <property type="protein sequence ID" value="MBD2317915.1"/>
    <property type="molecule type" value="Genomic_DNA"/>
</dbReference>
<evidence type="ECO:0000313" key="3">
    <source>
        <dbReference type="Proteomes" id="UP000618445"/>
    </source>
</evidence>
<protein>
    <submittedName>
        <fullName evidence="2">DUF2281 domain-containing protein</fullName>
    </submittedName>
</protein>
<reference evidence="2 3" key="1">
    <citation type="journal article" date="2020" name="ISME J.">
        <title>Comparative genomics reveals insights into cyanobacterial evolution and habitat adaptation.</title>
        <authorList>
            <person name="Chen M.Y."/>
            <person name="Teng W.K."/>
            <person name="Zhao L."/>
            <person name="Hu C.X."/>
            <person name="Zhou Y.K."/>
            <person name="Han B.P."/>
            <person name="Song L.R."/>
            <person name="Shu W.S."/>
        </authorList>
    </citation>
    <scope>NUCLEOTIDE SEQUENCE [LARGE SCALE GENOMIC DNA]</scope>
    <source>
        <strain evidence="2 3">FACHB-1050</strain>
    </source>
</reference>
<gene>
    <name evidence="2" type="ORF">H6G05_13800</name>
</gene>
<sequence length="77" mass="8832">MTATEKLYQLIQTLPEDQINQIFYFAESLHQKQHNPSQSLPLGTLTGLLGIAKRSDSTPSDQELQSEYTDYLIQKYL</sequence>
<keyword evidence="3" id="KW-1185">Reference proteome</keyword>
<evidence type="ECO:0000259" key="1">
    <source>
        <dbReference type="Pfam" id="PF10047"/>
    </source>
</evidence>
<feature type="domain" description="DUF2281" evidence="1">
    <location>
        <begin position="6"/>
        <end position="68"/>
    </location>
</feature>
<comment type="caution">
    <text evidence="2">The sequence shown here is derived from an EMBL/GenBank/DDBJ whole genome shotgun (WGS) entry which is preliminary data.</text>
</comment>
<proteinExistence type="predicted"/>
<dbReference type="InterPro" id="IPR018739">
    <property type="entry name" value="DUF2281"/>
</dbReference>
<evidence type="ECO:0000313" key="2">
    <source>
        <dbReference type="EMBL" id="MBD2317915.1"/>
    </source>
</evidence>